<dbReference type="Proteomes" id="UP000310708">
    <property type="component" value="Unassembled WGS sequence"/>
</dbReference>
<name>A0A4T0NZG6_9BASI</name>
<dbReference type="AlphaFoldDB" id="A0A4T0NZG6"/>
<reference evidence="4 5" key="1">
    <citation type="submission" date="2019-03" db="EMBL/GenBank/DDBJ databases">
        <title>Sequencing 25 genomes of Wallemia mellicola.</title>
        <authorList>
            <person name="Gostincar C."/>
        </authorList>
    </citation>
    <scope>NUCLEOTIDE SEQUENCE [LARGE SCALE GENOMIC DNA]</scope>
    <source>
        <strain evidence="2 4">EXF-1262</strain>
        <strain evidence="3 5">EXF-757</strain>
    </source>
</reference>
<dbReference type="Proteomes" id="UP000307169">
    <property type="component" value="Unassembled WGS sequence"/>
</dbReference>
<evidence type="ECO:0000256" key="1">
    <source>
        <dbReference type="SAM" id="SignalP"/>
    </source>
</evidence>
<feature type="chain" id="PRO_5036123862" evidence="1">
    <location>
        <begin position="16"/>
        <end position="179"/>
    </location>
</feature>
<comment type="caution">
    <text evidence="2">The sequence shown here is derived from an EMBL/GenBank/DDBJ whole genome shotgun (WGS) entry which is preliminary data.</text>
</comment>
<dbReference type="EMBL" id="SPRH01000013">
    <property type="protein sequence ID" value="TIC02119.1"/>
    <property type="molecule type" value="Genomic_DNA"/>
</dbReference>
<evidence type="ECO:0000313" key="4">
    <source>
        <dbReference type="Proteomes" id="UP000307169"/>
    </source>
</evidence>
<accession>A0A4T0NZG6</accession>
<organism evidence="2 4">
    <name type="scientific">Wallemia mellicola</name>
    <dbReference type="NCBI Taxonomy" id="1708541"/>
    <lineage>
        <taxon>Eukaryota</taxon>
        <taxon>Fungi</taxon>
        <taxon>Dikarya</taxon>
        <taxon>Basidiomycota</taxon>
        <taxon>Wallemiomycotina</taxon>
        <taxon>Wallemiomycetes</taxon>
        <taxon>Wallemiales</taxon>
        <taxon>Wallemiaceae</taxon>
        <taxon>Wallemia</taxon>
    </lineage>
</organism>
<sequence length="179" mass="19050">MKFSVIAMLAAVASAAPILKRDVPIVSFEDAVASNKNINLVTSDATLPIGWNNDVLTTDQEPITVNFIPASSTFMKYTSDDNTKYGHIVDTATDLHLTVSSPGKASGQTIYSSEGSSSDDSGQMLQFWALDVNSQQVRFLGAPQGADFGEGPFYPESQNEGNGLEVVLTTDQVANLVLA</sequence>
<evidence type="ECO:0000313" key="2">
    <source>
        <dbReference type="EMBL" id="TIC02119.1"/>
    </source>
</evidence>
<feature type="signal peptide" evidence="1">
    <location>
        <begin position="1"/>
        <end position="15"/>
    </location>
</feature>
<keyword evidence="1" id="KW-0732">Signal</keyword>
<evidence type="ECO:0000313" key="3">
    <source>
        <dbReference type="EMBL" id="TIC66834.1"/>
    </source>
</evidence>
<protein>
    <submittedName>
        <fullName evidence="2">Uncharacterized protein</fullName>
    </submittedName>
</protein>
<gene>
    <name evidence="3" type="ORF">E3Q01_01492</name>
    <name evidence="2" type="ORF">E3Q17_01497</name>
</gene>
<dbReference type="EMBL" id="SPRX01000014">
    <property type="protein sequence ID" value="TIC66834.1"/>
    <property type="molecule type" value="Genomic_DNA"/>
</dbReference>
<evidence type="ECO:0000313" key="5">
    <source>
        <dbReference type="Proteomes" id="UP000310708"/>
    </source>
</evidence>
<proteinExistence type="predicted"/>